<name>A0A1C6V7U2_9ACTN</name>
<evidence type="ECO:0000313" key="2">
    <source>
        <dbReference type="EMBL" id="SCL61960.1"/>
    </source>
</evidence>
<sequence>MSCEERTDREVLRPVRTPVAVPPPVVPADVDAPAAVDFRAAAVAFFAGAAFAAAFLAGAFFAGADLPAACARPAADLPAAFFAGPALFAACDRPGAFVAAACDRLAADLPAAFFVAAARPADARTPVARPAGPVLRRAAPPEGRSARRVLASVFTSSGLRRAEMPATPRLRSCPRISSTLIREISDSEIVGVFGVWLPACRFVLVAVPPRPELFR</sequence>
<gene>
    <name evidence="2" type="ORF">GA0070608_2558</name>
</gene>
<feature type="transmembrane region" description="Helical" evidence="1">
    <location>
        <begin position="40"/>
        <end position="62"/>
    </location>
</feature>
<keyword evidence="1" id="KW-1133">Transmembrane helix</keyword>
<protein>
    <submittedName>
        <fullName evidence="2">Uncharacterized protein</fullName>
    </submittedName>
</protein>
<keyword evidence="1" id="KW-0812">Transmembrane</keyword>
<reference evidence="2 3" key="1">
    <citation type="submission" date="2016-06" db="EMBL/GenBank/DDBJ databases">
        <authorList>
            <person name="Kjaerup R.B."/>
            <person name="Dalgaard T.S."/>
            <person name="Juul-Madsen H.R."/>
        </authorList>
    </citation>
    <scope>NUCLEOTIDE SEQUENCE [LARGE SCALE GENOMIC DNA]</scope>
    <source>
        <strain evidence="2 3">DSM 43363</strain>
    </source>
</reference>
<dbReference type="Proteomes" id="UP000199343">
    <property type="component" value="Unassembled WGS sequence"/>
</dbReference>
<evidence type="ECO:0000313" key="3">
    <source>
        <dbReference type="Proteomes" id="UP000199343"/>
    </source>
</evidence>
<accession>A0A1C6V7U2</accession>
<evidence type="ECO:0000256" key="1">
    <source>
        <dbReference type="SAM" id="Phobius"/>
    </source>
</evidence>
<keyword evidence="1" id="KW-0472">Membrane</keyword>
<dbReference type="EMBL" id="FMIC01000002">
    <property type="protein sequence ID" value="SCL61960.1"/>
    <property type="molecule type" value="Genomic_DNA"/>
</dbReference>
<organism evidence="2 3">
    <name type="scientific">Micromonospora peucetia</name>
    <dbReference type="NCBI Taxonomy" id="47871"/>
    <lineage>
        <taxon>Bacteria</taxon>
        <taxon>Bacillati</taxon>
        <taxon>Actinomycetota</taxon>
        <taxon>Actinomycetes</taxon>
        <taxon>Micromonosporales</taxon>
        <taxon>Micromonosporaceae</taxon>
        <taxon>Micromonospora</taxon>
    </lineage>
</organism>
<proteinExistence type="predicted"/>
<dbReference type="AlphaFoldDB" id="A0A1C6V7U2"/>